<evidence type="ECO:0000313" key="1">
    <source>
        <dbReference type="EMBL" id="CAB4163829.1"/>
    </source>
</evidence>
<gene>
    <name evidence="3" type="ORF">UFOVP1146_185</name>
    <name evidence="4" type="ORF">UFOVP1638_380</name>
    <name evidence="1" type="ORF">UFOVP812_98</name>
    <name evidence="2" type="ORF">UFOVP818_45</name>
</gene>
<accession>A0A6J5NWG7</accession>
<dbReference type="EMBL" id="LR796776">
    <property type="protein sequence ID" value="CAB4165491.1"/>
    <property type="molecule type" value="Genomic_DNA"/>
</dbReference>
<organism evidence="1">
    <name type="scientific">uncultured Caudovirales phage</name>
    <dbReference type="NCBI Taxonomy" id="2100421"/>
    <lineage>
        <taxon>Viruses</taxon>
        <taxon>Duplodnaviria</taxon>
        <taxon>Heunggongvirae</taxon>
        <taxon>Uroviricota</taxon>
        <taxon>Caudoviricetes</taxon>
        <taxon>Peduoviridae</taxon>
        <taxon>Maltschvirus</taxon>
        <taxon>Maltschvirus maltsch</taxon>
    </lineage>
</organism>
<dbReference type="EMBL" id="LR797099">
    <property type="protein sequence ID" value="CAB4186839.1"/>
    <property type="molecule type" value="Genomic_DNA"/>
</dbReference>
<dbReference type="EMBL" id="LR797502">
    <property type="protein sequence ID" value="CAB4221557.1"/>
    <property type="molecule type" value="Genomic_DNA"/>
</dbReference>
<evidence type="ECO:0000313" key="3">
    <source>
        <dbReference type="EMBL" id="CAB4186839.1"/>
    </source>
</evidence>
<reference evidence="1" key="1">
    <citation type="submission" date="2020-04" db="EMBL/GenBank/DDBJ databases">
        <authorList>
            <person name="Chiriac C."/>
            <person name="Salcher M."/>
            <person name="Ghai R."/>
            <person name="Kavagutti S V."/>
        </authorList>
    </citation>
    <scope>NUCLEOTIDE SEQUENCE</scope>
</reference>
<sequence>MNERIRQLAELADEYTDNKIQMPGEYHPDWHDVRDEKFAKLIVEECIKEAGKDENGPAYEAVARIARHFGVE</sequence>
<name>A0A6J5NWG7_9CAUD</name>
<proteinExistence type="predicted"/>
<dbReference type="EMBL" id="LR796758">
    <property type="protein sequence ID" value="CAB4163829.1"/>
    <property type="molecule type" value="Genomic_DNA"/>
</dbReference>
<evidence type="ECO:0000313" key="4">
    <source>
        <dbReference type="EMBL" id="CAB4221557.1"/>
    </source>
</evidence>
<protein>
    <submittedName>
        <fullName evidence="1">Uncharacterized protein</fullName>
    </submittedName>
</protein>
<evidence type="ECO:0000313" key="2">
    <source>
        <dbReference type="EMBL" id="CAB4165491.1"/>
    </source>
</evidence>